<evidence type="ECO:0000313" key="3">
    <source>
        <dbReference type="Proteomes" id="UP000499080"/>
    </source>
</evidence>
<reference evidence="2 3" key="1">
    <citation type="journal article" date="2019" name="Sci. Rep.">
        <title>Orb-weaving spider Araneus ventricosus genome elucidates the spidroin gene catalogue.</title>
        <authorList>
            <person name="Kono N."/>
            <person name="Nakamura H."/>
            <person name="Ohtoshi R."/>
            <person name="Moran D.A.P."/>
            <person name="Shinohara A."/>
            <person name="Yoshida Y."/>
            <person name="Fujiwara M."/>
            <person name="Mori M."/>
            <person name="Tomita M."/>
            <person name="Arakawa K."/>
        </authorList>
    </citation>
    <scope>NUCLEOTIDE SEQUENCE [LARGE SCALE GENOMIC DNA]</scope>
</reference>
<feature type="domain" description="PDEase" evidence="1">
    <location>
        <begin position="1"/>
        <end position="78"/>
    </location>
</feature>
<dbReference type="Gene3D" id="1.10.1300.10">
    <property type="entry name" value="3'5'-cyclic nucleotide phosphodiesterase, catalytic domain"/>
    <property type="match status" value="1"/>
</dbReference>
<dbReference type="AlphaFoldDB" id="A0A4Y2TWI9"/>
<evidence type="ECO:0000259" key="1">
    <source>
        <dbReference type="PROSITE" id="PS51845"/>
    </source>
</evidence>
<name>A0A4Y2TWI9_ARAVE</name>
<evidence type="ECO:0000313" key="2">
    <source>
        <dbReference type="EMBL" id="GBO04958.1"/>
    </source>
</evidence>
<dbReference type="OrthoDB" id="6433167at2759"/>
<proteinExistence type="predicted"/>
<organism evidence="2 3">
    <name type="scientific">Araneus ventricosus</name>
    <name type="common">Orbweaver spider</name>
    <name type="synonym">Epeira ventricosa</name>
    <dbReference type="NCBI Taxonomy" id="182803"/>
    <lineage>
        <taxon>Eukaryota</taxon>
        <taxon>Metazoa</taxon>
        <taxon>Ecdysozoa</taxon>
        <taxon>Arthropoda</taxon>
        <taxon>Chelicerata</taxon>
        <taxon>Arachnida</taxon>
        <taxon>Araneae</taxon>
        <taxon>Araneomorphae</taxon>
        <taxon>Entelegynae</taxon>
        <taxon>Araneoidea</taxon>
        <taxon>Araneidae</taxon>
        <taxon>Araneus</taxon>
    </lineage>
</organism>
<gene>
    <name evidence="2" type="ORF">AVEN_9501_1</name>
</gene>
<dbReference type="Proteomes" id="UP000499080">
    <property type="component" value="Unassembled WGS sequence"/>
</dbReference>
<comment type="caution">
    <text evidence="2">The sequence shown here is derived from an EMBL/GenBank/DDBJ whole genome shotgun (WGS) entry which is preliminary data.</text>
</comment>
<protein>
    <recommendedName>
        <fullName evidence="1">PDEase domain-containing protein</fullName>
    </recommendedName>
</protein>
<dbReference type="InterPro" id="IPR036971">
    <property type="entry name" value="PDEase_catalytic_dom_sf"/>
</dbReference>
<dbReference type="GO" id="GO:0007165">
    <property type="term" value="P:signal transduction"/>
    <property type="evidence" value="ECO:0007669"/>
    <property type="project" value="InterPro"/>
</dbReference>
<dbReference type="SUPFAM" id="SSF109604">
    <property type="entry name" value="HD-domain/PDEase-like"/>
    <property type="match status" value="1"/>
</dbReference>
<keyword evidence="3" id="KW-1185">Reference proteome</keyword>
<dbReference type="PROSITE" id="PS51845">
    <property type="entry name" value="PDEASE_I_2"/>
    <property type="match status" value="1"/>
</dbReference>
<dbReference type="EMBL" id="BGPR01031739">
    <property type="protein sequence ID" value="GBO04958.1"/>
    <property type="molecule type" value="Genomic_DNA"/>
</dbReference>
<accession>A0A4Y2TWI9</accession>
<dbReference type="GO" id="GO:0004114">
    <property type="term" value="F:3',5'-cyclic-nucleotide phosphodiesterase activity"/>
    <property type="evidence" value="ECO:0007669"/>
    <property type="project" value="InterPro"/>
</dbReference>
<sequence length="78" mass="8924">MTELCYFLTCLKANYHNVEYHNYSHALSHAQSMYWILKKTPGVFTELEMCRISKRVLAPVRGCSNGGVTLWPISEDGL</sequence>
<dbReference type="InterPro" id="IPR002073">
    <property type="entry name" value="PDEase_catalytic_dom"/>
</dbReference>